<evidence type="ECO:0000256" key="1">
    <source>
        <dbReference type="SAM" id="Phobius"/>
    </source>
</evidence>
<sequence length="509" mass="54148">MTDPTAPAAAESHTASPVSSPARRSVISVLLVAVLAFLALLGWAFASPVGASPDDNFHLTSIWCAQGERAGFCETGASSDQRAVPAEVAWSSACYATKPDHSGRCDLPLTGMVNTGHGNFEGLYPPVYYATMSVFVSSDVQTSVLLMRVFNALLAVSLITAVYLLVDHRLRRPLLWGLLLTSIPTGIFLISSVNPSGWAIVSATTLWVSLVGFFRAPTLARRIGLGGLALTSAMMGAGSRGDSAVFVAFGAVLAAVIAFERSRRYLLLLILPLATVVIGAAFYLGSNQVGSALDGEMAGQRPTNVHFVADMLRTLLNIPKLWVGNFGTQALGWGDVALPAVVWFITLALYAGVAFWGLSRTHKLNISIATLLAGIALVMVPSLIIVQNGVEVGVLVQPRYILPLQILFLAMILLDNSHAPLALTGLQRGVIIVGLSAANGIALYKTFRRFLTGTGYPGIDLDQNVQWWWRGLAISPDVFWIAGTLAFAALLFFASRGLARHSAPDALPH</sequence>
<dbReference type="InterPro" id="IPR018674">
    <property type="entry name" value="DUF2142_membrane"/>
</dbReference>
<keyword evidence="1" id="KW-1133">Transmembrane helix</keyword>
<feature type="transmembrane region" description="Helical" evidence="1">
    <location>
        <begin position="336"/>
        <end position="356"/>
    </location>
</feature>
<dbReference type="RefSeq" id="WP_091736204.1">
    <property type="nucleotide sequence ID" value="NZ_FOYR01000001.1"/>
</dbReference>
<feature type="transmembrane region" description="Helical" evidence="1">
    <location>
        <begin position="196"/>
        <end position="214"/>
    </location>
</feature>
<protein>
    <submittedName>
        <fullName evidence="2">Predicted membrane protein</fullName>
    </submittedName>
</protein>
<feature type="transmembrane region" description="Helical" evidence="1">
    <location>
        <begin position="266"/>
        <end position="285"/>
    </location>
</feature>
<feature type="transmembrane region" description="Helical" evidence="1">
    <location>
        <begin position="145"/>
        <end position="166"/>
    </location>
</feature>
<gene>
    <name evidence="2" type="ORF">SAMN04488591_1262</name>
</gene>
<feature type="transmembrane region" description="Helical" evidence="1">
    <location>
        <begin position="467"/>
        <end position="493"/>
    </location>
</feature>
<feature type="transmembrane region" description="Helical" evidence="1">
    <location>
        <begin position="429"/>
        <end position="447"/>
    </location>
</feature>
<dbReference type="Proteomes" id="UP000198877">
    <property type="component" value="Unassembled WGS sequence"/>
</dbReference>
<keyword evidence="1" id="KW-0812">Transmembrane</keyword>
<accession>A0A1I6GJB6</accession>
<feature type="transmembrane region" description="Helical" evidence="1">
    <location>
        <begin position="400"/>
        <end position="417"/>
    </location>
</feature>
<reference evidence="3" key="1">
    <citation type="submission" date="2016-10" db="EMBL/GenBank/DDBJ databases">
        <authorList>
            <person name="Varghese N."/>
            <person name="Submissions S."/>
        </authorList>
    </citation>
    <scope>NUCLEOTIDE SEQUENCE [LARGE SCALE GENOMIC DNA]</scope>
    <source>
        <strain evidence="3">CL127</strain>
    </source>
</reference>
<feature type="transmembrane region" description="Helical" evidence="1">
    <location>
        <begin position="173"/>
        <end position="190"/>
    </location>
</feature>
<keyword evidence="1" id="KW-0472">Membrane</keyword>
<evidence type="ECO:0000313" key="3">
    <source>
        <dbReference type="Proteomes" id="UP000198877"/>
    </source>
</evidence>
<feature type="transmembrane region" description="Helical" evidence="1">
    <location>
        <begin position="219"/>
        <end position="237"/>
    </location>
</feature>
<feature type="transmembrane region" description="Helical" evidence="1">
    <location>
        <begin position="243"/>
        <end position="259"/>
    </location>
</feature>
<dbReference type="Pfam" id="PF09913">
    <property type="entry name" value="DUF2142"/>
    <property type="match status" value="1"/>
</dbReference>
<name>A0A1I6GJB6_9MICO</name>
<feature type="transmembrane region" description="Helical" evidence="1">
    <location>
        <begin position="26"/>
        <end position="46"/>
    </location>
</feature>
<dbReference type="EMBL" id="FOYR01000001">
    <property type="protein sequence ID" value="SFR42260.1"/>
    <property type="molecule type" value="Genomic_DNA"/>
</dbReference>
<feature type="transmembrane region" description="Helical" evidence="1">
    <location>
        <begin position="368"/>
        <end position="388"/>
    </location>
</feature>
<dbReference type="AlphaFoldDB" id="A0A1I6GJB6"/>
<proteinExistence type="predicted"/>
<evidence type="ECO:0000313" key="2">
    <source>
        <dbReference type="EMBL" id="SFR42260.1"/>
    </source>
</evidence>
<organism evidence="2 3">
    <name type="scientific">Microbacterium azadirachtae</name>
    <dbReference type="NCBI Taxonomy" id="582680"/>
    <lineage>
        <taxon>Bacteria</taxon>
        <taxon>Bacillati</taxon>
        <taxon>Actinomycetota</taxon>
        <taxon>Actinomycetes</taxon>
        <taxon>Micrococcales</taxon>
        <taxon>Microbacteriaceae</taxon>
        <taxon>Microbacterium</taxon>
    </lineage>
</organism>